<dbReference type="EMBL" id="CCSB01000001">
    <property type="protein sequence ID" value="CDZ76456.1"/>
    <property type="molecule type" value="Genomic_DNA"/>
</dbReference>
<organism evidence="1 2">
    <name type="scientific">Legionella massiliensis</name>
    <dbReference type="NCBI Taxonomy" id="1034943"/>
    <lineage>
        <taxon>Bacteria</taxon>
        <taxon>Pseudomonadati</taxon>
        <taxon>Pseudomonadota</taxon>
        <taxon>Gammaproteobacteria</taxon>
        <taxon>Legionellales</taxon>
        <taxon>Legionellaceae</taxon>
        <taxon>Legionella</taxon>
    </lineage>
</organism>
<accession>A0A078KTU8</accession>
<gene>
    <name evidence="1" type="ORF">BN59_00725</name>
</gene>
<evidence type="ECO:0000313" key="1">
    <source>
        <dbReference type="EMBL" id="CDZ76456.1"/>
    </source>
</evidence>
<evidence type="ECO:0000313" key="2">
    <source>
        <dbReference type="Proteomes" id="UP000044071"/>
    </source>
</evidence>
<dbReference type="STRING" id="1034943.BN59_00725"/>
<protein>
    <submittedName>
        <fullName evidence="1">Uncharacterized protein</fullName>
    </submittedName>
</protein>
<dbReference type="SUPFAM" id="SSF53474">
    <property type="entry name" value="alpha/beta-Hydrolases"/>
    <property type="match status" value="1"/>
</dbReference>
<dbReference type="Proteomes" id="UP000044071">
    <property type="component" value="Unassembled WGS sequence"/>
</dbReference>
<dbReference type="AlphaFoldDB" id="A0A078KTU8"/>
<name>A0A078KTU8_9GAMM</name>
<proteinExistence type="predicted"/>
<sequence>MPRLGQLTLRQFGINRWSSHSYYKNDYVVTLRVNKRMLKKDPLLTTRYTNEMAEALTPQDPQNSISNLRIPFNVIVGGKDILFRTKSLQRFCNKSSQLKRFIVIPELNQLSIIKEVFQLFKPSEGL</sequence>
<keyword evidence="2" id="KW-1185">Reference proteome</keyword>
<reference evidence="1 2" key="1">
    <citation type="submission" date="2014-06" db="EMBL/GenBank/DDBJ databases">
        <authorList>
            <person name="Urmite Genomes Urmite Genomes"/>
        </authorList>
    </citation>
    <scope>NUCLEOTIDE SEQUENCE [LARGE SCALE GENOMIC DNA]</scope>
</reference>
<dbReference type="InterPro" id="IPR029058">
    <property type="entry name" value="AB_hydrolase_fold"/>
</dbReference>